<dbReference type="InterPro" id="IPR004404">
    <property type="entry name" value="DihydroxyA_deHydtase"/>
</dbReference>
<feature type="domain" description="Dihydroxy-acid/6-phosphogluconate dehydratase N-terminal" evidence="16">
    <location>
        <begin position="33"/>
        <end position="351"/>
    </location>
</feature>
<evidence type="ECO:0000256" key="13">
    <source>
        <dbReference type="ARBA" id="ARBA00029437"/>
    </source>
</evidence>
<dbReference type="SUPFAM" id="SSF143975">
    <property type="entry name" value="IlvD/EDD N-terminal domain-like"/>
    <property type="match status" value="1"/>
</dbReference>
<dbReference type="PROSITE" id="PS00886">
    <property type="entry name" value="ILVD_EDD_1"/>
    <property type="match status" value="1"/>
</dbReference>
<evidence type="ECO:0000313" key="19">
    <source>
        <dbReference type="Proteomes" id="UP000199520"/>
    </source>
</evidence>
<keyword evidence="6 15" id="KW-0460">Magnesium</keyword>
<keyword evidence="19" id="KW-1185">Reference proteome</keyword>
<evidence type="ECO:0000259" key="16">
    <source>
        <dbReference type="Pfam" id="PF00920"/>
    </source>
</evidence>
<dbReference type="AlphaFoldDB" id="A0A1I4HJR1"/>
<dbReference type="UniPathway" id="UPA00047">
    <property type="reaction ID" value="UER00057"/>
</dbReference>
<dbReference type="EMBL" id="FOTS01000004">
    <property type="protein sequence ID" value="SFL42425.1"/>
    <property type="molecule type" value="Genomic_DNA"/>
</dbReference>
<dbReference type="GO" id="GO:0009097">
    <property type="term" value="P:isoleucine biosynthetic process"/>
    <property type="evidence" value="ECO:0007669"/>
    <property type="project" value="UniProtKB-UniRule"/>
</dbReference>
<dbReference type="GO" id="GO:0051537">
    <property type="term" value="F:2 iron, 2 sulfur cluster binding"/>
    <property type="evidence" value="ECO:0007669"/>
    <property type="project" value="UniProtKB-UniRule"/>
</dbReference>
<dbReference type="NCBIfam" id="TIGR00110">
    <property type="entry name" value="ilvD"/>
    <property type="match status" value="1"/>
</dbReference>
<evidence type="ECO:0000256" key="14">
    <source>
        <dbReference type="ARBA" id="ARBA00029490"/>
    </source>
</evidence>
<dbReference type="EC" id="4.2.1.9" evidence="14 15"/>
<dbReference type="GO" id="GO:0005829">
    <property type="term" value="C:cytosol"/>
    <property type="evidence" value="ECO:0007669"/>
    <property type="project" value="TreeGrafter"/>
</dbReference>
<dbReference type="NCBIfam" id="NF002068">
    <property type="entry name" value="PRK00911.1"/>
    <property type="match status" value="1"/>
</dbReference>
<evidence type="ECO:0000256" key="2">
    <source>
        <dbReference type="ARBA" id="ARBA00006486"/>
    </source>
</evidence>
<evidence type="ECO:0000256" key="6">
    <source>
        <dbReference type="ARBA" id="ARBA00022842"/>
    </source>
</evidence>
<feature type="binding site" evidence="15">
    <location>
        <position position="448"/>
    </location>
    <ligand>
        <name>Mg(2+)</name>
        <dbReference type="ChEBI" id="CHEBI:18420"/>
    </ligand>
</feature>
<evidence type="ECO:0000256" key="12">
    <source>
        <dbReference type="ARBA" id="ARBA00029436"/>
    </source>
</evidence>
<dbReference type="Gene3D" id="3.50.30.80">
    <property type="entry name" value="IlvD/EDD C-terminal domain-like"/>
    <property type="match status" value="1"/>
</dbReference>
<dbReference type="STRING" id="1123291.SAMN04490355_100442"/>
<comment type="cofactor">
    <cofactor evidence="15">
        <name>[2Fe-2S] cluster</name>
        <dbReference type="ChEBI" id="CHEBI:190135"/>
    </cofactor>
    <text evidence="15">Binds 1 [2Fe-2S] cluster per subunit. This cluster acts as a Lewis acid cofactor.</text>
</comment>
<accession>A0A1I4HJR1</accession>
<dbReference type="GO" id="GO:0004160">
    <property type="term" value="F:dihydroxy-acid dehydratase activity"/>
    <property type="evidence" value="ECO:0007669"/>
    <property type="project" value="UniProtKB-UniRule"/>
</dbReference>
<keyword evidence="5 15" id="KW-0479">Metal-binding</keyword>
<feature type="active site" description="Proton acceptor" evidence="15">
    <location>
        <position position="474"/>
    </location>
</feature>
<dbReference type="RefSeq" id="WP_090932772.1">
    <property type="nucleotide sequence ID" value="NZ_FOTS01000004.1"/>
</dbReference>
<evidence type="ECO:0000313" key="18">
    <source>
        <dbReference type="EMBL" id="SFL42425.1"/>
    </source>
</evidence>
<evidence type="ECO:0000256" key="8">
    <source>
        <dbReference type="ARBA" id="ARBA00023014"/>
    </source>
</evidence>
<comment type="cofactor">
    <cofactor evidence="1 15">
        <name>Mg(2+)</name>
        <dbReference type="ChEBI" id="CHEBI:18420"/>
    </cofactor>
</comment>
<evidence type="ECO:0000256" key="7">
    <source>
        <dbReference type="ARBA" id="ARBA00023004"/>
    </source>
</evidence>
<dbReference type="FunFam" id="3.50.30.80:FF:000001">
    <property type="entry name" value="Dihydroxy-acid dehydratase"/>
    <property type="match status" value="1"/>
</dbReference>
<comment type="similarity">
    <text evidence="2 15">Belongs to the IlvD/Edd family.</text>
</comment>
<feature type="binding site" description="via carbamate group" evidence="15">
    <location>
        <position position="123"/>
    </location>
    <ligand>
        <name>Mg(2+)</name>
        <dbReference type="ChEBI" id="CHEBI:18420"/>
    </ligand>
</feature>
<dbReference type="Pfam" id="PF00920">
    <property type="entry name" value="ILVD_EDD_N"/>
    <property type="match status" value="1"/>
</dbReference>
<evidence type="ECO:0000256" key="15">
    <source>
        <dbReference type="HAMAP-Rule" id="MF_00012"/>
    </source>
</evidence>
<comment type="catalytic activity">
    <reaction evidence="11">
        <text>(2R)-2,3-dihydroxy-3-methylbutanoate = 3-methyl-2-oxobutanoate + H2O</text>
        <dbReference type="Rhea" id="RHEA:24809"/>
        <dbReference type="ChEBI" id="CHEBI:11851"/>
        <dbReference type="ChEBI" id="CHEBI:15377"/>
        <dbReference type="ChEBI" id="CHEBI:49072"/>
        <dbReference type="EC" id="4.2.1.9"/>
    </reaction>
    <physiologicalReaction direction="left-to-right" evidence="11">
        <dbReference type="Rhea" id="RHEA:24810"/>
    </physiologicalReaction>
</comment>
<keyword evidence="3 15" id="KW-0028">Amino-acid biosynthesis</keyword>
<dbReference type="SUPFAM" id="SSF52016">
    <property type="entry name" value="LeuD/IlvD-like"/>
    <property type="match status" value="1"/>
</dbReference>
<evidence type="ECO:0000256" key="11">
    <source>
        <dbReference type="ARBA" id="ARBA00029304"/>
    </source>
</evidence>
<comment type="subunit">
    <text evidence="15">Homodimer.</text>
</comment>
<name>A0A1I4HJR1_9FIRM</name>
<protein>
    <recommendedName>
        <fullName evidence="14 15">Dihydroxy-acid dehydratase</fullName>
        <shortName evidence="15">DAD</shortName>
        <ecNumber evidence="14 15">4.2.1.9</ecNumber>
    </recommendedName>
</protein>
<dbReference type="PANTHER" id="PTHR43661:SF3">
    <property type="entry name" value="D-XYLONATE DEHYDRATASE YAGF-RELATED"/>
    <property type="match status" value="1"/>
</dbReference>
<comment type="catalytic activity">
    <reaction evidence="15">
        <text>(2R,3R)-2,3-dihydroxy-3-methylpentanoate = (S)-3-methyl-2-oxopentanoate + H2O</text>
        <dbReference type="Rhea" id="RHEA:27694"/>
        <dbReference type="ChEBI" id="CHEBI:15377"/>
        <dbReference type="ChEBI" id="CHEBI:35146"/>
        <dbReference type="ChEBI" id="CHEBI:49258"/>
        <dbReference type="EC" id="4.2.1.9"/>
    </reaction>
</comment>
<proteinExistence type="inferred from homology"/>
<dbReference type="Pfam" id="PF24877">
    <property type="entry name" value="ILV_EDD_C"/>
    <property type="match status" value="1"/>
</dbReference>
<keyword evidence="10 15" id="KW-0100">Branched-chain amino acid biosynthesis</keyword>
<dbReference type="GO" id="GO:0000287">
    <property type="term" value="F:magnesium ion binding"/>
    <property type="evidence" value="ECO:0007669"/>
    <property type="project" value="UniProtKB-UniRule"/>
</dbReference>
<evidence type="ECO:0000256" key="5">
    <source>
        <dbReference type="ARBA" id="ARBA00022723"/>
    </source>
</evidence>
<gene>
    <name evidence="15" type="primary">ilvD</name>
    <name evidence="18" type="ORF">SAMN04490355_100442</name>
</gene>
<feature type="modified residue" description="N6-carboxylysine" evidence="15">
    <location>
        <position position="123"/>
    </location>
</feature>
<feature type="binding site" evidence="15">
    <location>
        <position position="80"/>
    </location>
    <ligand>
        <name>Mg(2+)</name>
        <dbReference type="ChEBI" id="CHEBI:18420"/>
    </ligand>
</feature>
<evidence type="ECO:0000256" key="10">
    <source>
        <dbReference type="ARBA" id="ARBA00023304"/>
    </source>
</evidence>
<evidence type="ECO:0000259" key="17">
    <source>
        <dbReference type="Pfam" id="PF24877"/>
    </source>
</evidence>
<dbReference type="InterPro" id="IPR037237">
    <property type="entry name" value="IlvD/EDD_N"/>
</dbReference>
<comment type="pathway">
    <text evidence="13 15">Amino-acid biosynthesis; L-isoleucine biosynthesis; L-isoleucine from 2-oxobutanoate: step 3/4.</text>
</comment>
<dbReference type="GO" id="GO:0009099">
    <property type="term" value="P:L-valine biosynthetic process"/>
    <property type="evidence" value="ECO:0007669"/>
    <property type="project" value="UniProtKB-UniRule"/>
</dbReference>
<evidence type="ECO:0000256" key="4">
    <source>
        <dbReference type="ARBA" id="ARBA00022714"/>
    </source>
</evidence>
<dbReference type="Proteomes" id="UP000199520">
    <property type="component" value="Unassembled WGS sequence"/>
</dbReference>
<keyword evidence="7 15" id="KW-0408">Iron</keyword>
<dbReference type="UniPathway" id="UPA00049">
    <property type="reaction ID" value="UER00061"/>
</dbReference>
<dbReference type="OrthoDB" id="9807077at2"/>
<evidence type="ECO:0000256" key="1">
    <source>
        <dbReference type="ARBA" id="ARBA00001946"/>
    </source>
</evidence>
<feature type="domain" description="Dihydroxy-acid/6-phosphogluconate dehydratase C-terminal" evidence="17">
    <location>
        <begin position="364"/>
        <end position="555"/>
    </location>
</feature>
<organism evidence="18 19">
    <name type="scientific">Pelosinus propionicus DSM 13327</name>
    <dbReference type="NCBI Taxonomy" id="1123291"/>
    <lineage>
        <taxon>Bacteria</taxon>
        <taxon>Bacillati</taxon>
        <taxon>Bacillota</taxon>
        <taxon>Negativicutes</taxon>
        <taxon>Selenomonadales</taxon>
        <taxon>Sporomusaceae</taxon>
        <taxon>Pelosinus</taxon>
    </lineage>
</organism>
<dbReference type="HAMAP" id="MF_00012">
    <property type="entry name" value="IlvD"/>
    <property type="match status" value="1"/>
</dbReference>
<evidence type="ECO:0000256" key="9">
    <source>
        <dbReference type="ARBA" id="ARBA00023239"/>
    </source>
</evidence>
<dbReference type="InterPro" id="IPR056740">
    <property type="entry name" value="ILV_EDD_C"/>
</dbReference>
<feature type="binding site" evidence="15">
    <location>
        <position position="122"/>
    </location>
    <ligand>
        <name>Mg(2+)</name>
        <dbReference type="ChEBI" id="CHEBI:18420"/>
    </ligand>
</feature>
<sequence length="559" mass="60362">MKFRSNDILEKPDWSFNRSVFKSVGYSDDDLSRPVIGIANSWNELVPGHANLRQVAEHVRKGIHRAGGSVAEFGVIGACDGTAQGHAGMHYILPSRDLIANDIEVMVEAHRLDGIVLLGSCDKIVPGMLMAAARLKIPAIFLPGGPMLGGVEFDGRKSDLTTMSEALGMLKSDKIDETAYDHMEELCGPSCGSCAFYGTANTMCCLAEALGMSVPGGALVPAVYADRLRYAEETGKTIVNQVYNQITADKIITEQSLENAIRVLMATGGSTNAVLHLSAIAAEVDITAEIMMDAYHRLSESTPQVAKVNPASKYNMEDFYKAGGIPKVMQEIHSLLHLDSITVTGKSVKENLQSYKFKYPFDTNVIRSFADPFSNLKGLAILRGNLAPDTAVTKPAAIDPQMHLFTGLAQVFDSEELAEEAILGGKIKEGDVVVIRYEGPKGGPGMREMYKAMKYMYGMGLAKKTALITDGRFSGTNNGCFVGHISPEAAEGGPLAIVANGDKITIDIPNGNLHLHVSEEEIQDRLKTWQRPKPKFTKGYLAIYSKLASSADKGAVIKI</sequence>
<comment type="function">
    <text evidence="15">Functions in the biosynthesis of branched-chain amino acids. Catalyzes the dehydration of (2R,3R)-2,3-dihydroxy-3-methylpentanoate (2,3-dihydroxy-3-methylvalerate) into 2-oxo-3-methylpentanoate (2-oxo-3-methylvalerate) and of (2R)-2,3-dihydroxy-3-methylbutanoate (2,3-dihydroxyisovalerate) into 2-oxo-3-methylbutanoate (2-oxoisovalerate), the penultimate precursor to L-isoleucine and L-valine, respectively.</text>
</comment>
<dbReference type="InterPro" id="IPR042096">
    <property type="entry name" value="Dihydro-acid_dehy_C"/>
</dbReference>
<dbReference type="PANTHER" id="PTHR43661">
    <property type="entry name" value="D-XYLONATE DEHYDRATASE"/>
    <property type="match status" value="1"/>
</dbReference>
<dbReference type="InterPro" id="IPR000581">
    <property type="entry name" value="ILV_EDD_N"/>
</dbReference>
<comment type="caution">
    <text evidence="15">Lacks conserved residue(s) required for the propagation of feature annotation.</text>
</comment>
<comment type="pathway">
    <text evidence="12 15">Amino-acid biosynthesis; L-valine biosynthesis; L-valine from pyruvate: step 3/4.</text>
</comment>
<keyword evidence="9 15" id="KW-0456">Lyase</keyword>
<keyword evidence="4 15" id="KW-0001">2Fe-2S</keyword>
<evidence type="ECO:0000256" key="3">
    <source>
        <dbReference type="ARBA" id="ARBA00022605"/>
    </source>
</evidence>
<dbReference type="InterPro" id="IPR020558">
    <property type="entry name" value="DiOHA_6PGluconate_deHydtase_CS"/>
</dbReference>
<reference evidence="19" key="1">
    <citation type="submission" date="2016-10" db="EMBL/GenBank/DDBJ databases">
        <authorList>
            <person name="Varghese N."/>
            <person name="Submissions S."/>
        </authorList>
    </citation>
    <scope>NUCLEOTIDE SEQUENCE [LARGE SCALE GENOMIC DNA]</scope>
    <source>
        <strain evidence="19">DSM 13327</strain>
    </source>
</reference>
<keyword evidence="8 15" id="KW-0411">Iron-sulfur</keyword>